<dbReference type="Proteomes" id="UP000009328">
    <property type="component" value="Unassembled WGS sequence"/>
</dbReference>
<dbReference type="GO" id="GO:0033617">
    <property type="term" value="P:mitochondrial respiratory chain complex IV assembly"/>
    <property type="evidence" value="ECO:0007669"/>
    <property type="project" value="TreeGrafter"/>
</dbReference>
<comment type="caution">
    <text evidence="7">The sequence shown here is derived from an EMBL/GenBank/DDBJ whole genome shotgun (WGS) entry which is preliminary data.</text>
</comment>
<dbReference type="InterPro" id="IPR007667">
    <property type="entry name" value="Hypoxia_induced_domain"/>
</dbReference>
<dbReference type="PROSITE" id="PS51503">
    <property type="entry name" value="HIG1"/>
    <property type="match status" value="1"/>
</dbReference>
<dbReference type="GO" id="GO:0005739">
    <property type="term" value="C:mitochondrion"/>
    <property type="evidence" value="ECO:0007669"/>
    <property type="project" value="UniProtKB-SubCell"/>
</dbReference>
<dbReference type="STRING" id="1206466.K0KNV6"/>
<evidence type="ECO:0000313" key="7">
    <source>
        <dbReference type="EMBL" id="CCH42773.1"/>
    </source>
</evidence>
<proteinExistence type="predicted"/>
<keyword evidence="4 5" id="KW-0472">Membrane</keyword>
<evidence type="ECO:0000256" key="5">
    <source>
        <dbReference type="SAM" id="Phobius"/>
    </source>
</evidence>
<feature type="transmembrane region" description="Helical" evidence="5">
    <location>
        <begin position="12"/>
        <end position="35"/>
    </location>
</feature>
<name>K0KNV6_WICCF</name>
<organism evidence="7 8">
    <name type="scientific">Wickerhamomyces ciferrii (strain ATCC 14091 / BCRC 22168 / CBS 111 / JCM 3599 / NBRC 0793 / NRRL Y-1031 F-60-10)</name>
    <name type="common">Yeast</name>
    <name type="synonym">Pichia ciferrii</name>
    <dbReference type="NCBI Taxonomy" id="1206466"/>
    <lineage>
        <taxon>Eukaryota</taxon>
        <taxon>Fungi</taxon>
        <taxon>Dikarya</taxon>
        <taxon>Ascomycota</taxon>
        <taxon>Saccharomycotina</taxon>
        <taxon>Saccharomycetes</taxon>
        <taxon>Phaffomycetales</taxon>
        <taxon>Wickerhamomycetaceae</taxon>
        <taxon>Wickerhamomyces</taxon>
    </lineage>
</organism>
<dbReference type="HOGENOM" id="CLU_079101_3_0_1"/>
<evidence type="ECO:0000256" key="2">
    <source>
        <dbReference type="ARBA" id="ARBA00022692"/>
    </source>
</evidence>
<comment type="subcellular location">
    <subcellularLocation>
        <location evidence="1">Mitochondrion</location>
    </subcellularLocation>
</comment>
<accession>K0KNV6</accession>
<evidence type="ECO:0000313" key="8">
    <source>
        <dbReference type="Proteomes" id="UP000009328"/>
    </source>
</evidence>
<keyword evidence="8" id="KW-1185">Reference proteome</keyword>
<evidence type="ECO:0000256" key="1">
    <source>
        <dbReference type="ARBA" id="ARBA00004173"/>
    </source>
</evidence>
<dbReference type="EMBL" id="CAIF01000051">
    <property type="protein sequence ID" value="CCH42773.1"/>
    <property type="molecule type" value="Genomic_DNA"/>
</dbReference>
<reference evidence="7 8" key="1">
    <citation type="journal article" date="2012" name="Eukaryot. Cell">
        <title>Draft genome sequence of Wickerhamomyces ciferrii NRRL Y-1031 F-60-10.</title>
        <authorList>
            <person name="Schneider J."/>
            <person name="Andrea H."/>
            <person name="Blom J."/>
            <person name="Jaenicke S."/>
            <person name="Ruckert C."/>
            <person name="Schorsch C."/>
            <person name="Szczepanowski R."/>
            <person name="Farwick M."/>
            <person name="Goesmann A."/>
            <person name="Puhler A."/>
            <person name="Schaffer S."/>
            <person name="Tauch A."/>
            <person name="Kohler T."/>
            <person name="Brinkrolf K."/>
        </authorList>
    </citation>
    <scope>NUCLEOTIDE SEQUENCE [LARGE SCALE GENOMIC DNA]</scope>
    <source>
        <strain evidence="8">ATCC 14091 / BCRC 22168 / CBS 111 / JCM 3599 / NBRC 0793 / NRRL Y-1031 F-60-10</strain>
    </source>
</reference>
<protein>
    <submittedName>
        <fullName evidence="7">Altered inheritance rate of mitochondria protein 38</fullName>
    </submittedName>
</protein>
<evidence type="ECO:0000256" key="4">
    <source>
        <dbReference type="ARBA" id="ARBA00023136"/>
    </source>
</evidence>
<dbReference type="PANTHER" id="PTHR28018">
    <property type="entry name" value="RESPIRATORY SUPERCOMPLEX FACTOR 2, MITOCHONDRIAL"/>
    <property type="match status" value="1"/>
</dbReference>
<dbReference type="eggNOG" id="ENOG502QT50">
    <property type="taxonomic scope" value="Eukaryota"/>
</dbReference>
<dbReference type="PANTHER" id="PTHR28018:SF3">
    <property type="entry name" value="RESPIRATORY SUPERCOMPLEX FACTOR 2, MITOCHONDRIAL"/>
    <property type="match status" value="1"/>
</dbReference>
<gene>
    <name evidence="7" type="ORF">BN7_2317</name>
</gene>
<sequence>MKLLTQGEIDSHFYATAGGGLKGLCAGLLVTGAIFKIGAKKIPNFPKNLPWSIRTAIFISPPTVGITIGAEEASNAFDRDMYSGDYESQLKLAEYQKWSNLPLSEKLLSGVVNNKYKIIVGSWAASMYGSWLYVDRDPIMTRAQKLVQARMYAQFLSVILLLAGMGLTIYDEEKHPENYGEQKNDDWKRILAEEEIRAKEDKKAEPGTYKRVNIYKTSDSSSSSS</sequence>
<dbReference type="Pfam" id="PF04588">
    <property type="entry name" value="HIG_1_N"/>
    <property type="match status" value="1"/>
</dbReference>
<dbReference type="AlphaFoldDB" id="K0KNV6"/>
<evidence type="ECO:0000256" key="3">
    <source>
        <dbReference type="ARBA" id="ARBA00022989"/>
    </source>
</evidence>
<feature type="domain" description="HIG1" evidence="6">
    <location>
        <begin position="88"/>
        <end position="179"/>
    </location>
</feature>
<evidence type="ECO:0000259" key="6">
    <source>
        <dbReference type="PROSITE" id="PS51503"/>
    </source>
</evidence>
<dbReference type="InterPro" id="IPR040153">
    <property type="entry name" value="Rcf2"/>
</dbReference>
<dbReference type="FunCoup" id="K0KNV6">
    <property type="interactions" value="77"/>
</dbReference>
<dbReference type="InParanoid" id="K0KNV6"/>
<keyword evidence="2 5" id="KW-0812">Transmembrane</keyword>
<keyword evidence="3 5" id="KW-1133">Transmembrane helix</keyword>
<feature type="transmembrane region" description="Helical" evidence="5">
    <location>
        <begin position="151"/>
        <end position="170"/>
    </location>
</feature>